<feature type="region of interest" description="Disordered" evidence="1">
    <location>
        <begin position="1"/>
        <end position="20"/>
    </location>
</feature>
<protein>
    <recommendedName>
        <fullName evidence="2">AAA+ ATPase domain-containing protein</fullName>
    </recommendedName>
</protein>
<dbReference type="Gene3D" id="1.10.8.60">
    <property type="match status" value="1"/>
</dbReference>
<dbReference type="InterPro" id="IPR027417">
    <property type="entry name" value="P-loop_NTPase"/>
</dbReference>
<dbReference type="AlphaFoldDB" id="A0AAD2FZ56"/>
<dbReference type="EMBL" id="CAKOGP040001948">
    <property type="protein sequence ID" value="CAJ1957679.1"/>
    <property type="molecule type" value="Genomic_DNA"/>
</dbReference>
<name>A0AAD2FZ56_9STRA</name>
<keyword evidence="4" id="KW-1185">Reference proteome</keyword>
<accession>A0AAD2FZ56</accession>
<dbReference type="PANTHER" id="PTHR23074">
    <property type="entry name" value="AAA DOMAIN-CONTAINING"/>
    <property type="match status" value="1"/>
</dbReference>
<evidence type="ECO:0000313" key="4">
    <source>
        <dbReference type="Proteomes" id="UP001295423"/>
    </source>
</evidence>
<gene>
    <name evidence="3" type="ORF">CYCCA115_LOCUS16830</name>
</gene>
<dbReference type="SUPFAM" id="SSF52540">
    <property type="entry name" value="P-loop containing nucleoside triphosphate hydrolases"/>
    <property type="match status" value="1"/>
</dbReference>
<dbReference type="Pfam" id="PF17862">
    <property type="entry name" value="AAA_lid_3"/>
    <property type="match status" value="1"/>
</dbReference>
<comment type="caution">
    <text evidence="3">The sequence shown here is derived from an EMBL/GenBank/DDBJ whole genome shotgun (WGS) entry which is preliminary data.</text>
</comment>
<dbReference type="Pfam" id="PF00004">
    <property type="entry name" value="AAA"/>
    <property type="match status" value="1"/>
</dbReference>
<dbReference type="InterPro" id="IPR041569">
    <property type="entry name" value="AAA_lid_3"/>
</dbReference>
<reference evidence="3" key="1">
    <citation type="submission" date="2023-08" db="EMBL/GenBank/DDBJ databases">
        <authorList>
            <person name="Audoor S."/>
            <person name="Bilcke G."/>
        </authorList>
    </citation>
    <scope>NUCLEOTIDE SEQUENCE</scope>
</reference>
<dbReference type="Proteomes" id="UP001295423">
    <property type="component" value="Unassembled WGS sequence"/>
</dbReference>
<dbReference type="GO" id="GO:0005524">
    <property type="term" value="F:ATP binding"/>
    <property type="evidence" value="ECO:0007669"/>
    <property type="project" value="InterPro"/>
</dbReference>
<dbReference type="InterPro" id="IPR003959">
    <property type="entry name" value="ATPase_AAA_core"/>
</dbReference>
<organism evidence="3 4">
    <name type="scientific">Cylindrotheca closterium</name>
    <dbReference type="NCBI Taxonomy" id="2856"/>
    <lineage>
        <taxon>Eukaryota</taxon>
        <taxon>Sar</taxon>
        <taxon>Stramenopiles</taxon>
        <taxon>Ochrophyta</taxon>
        <taxon>Bacillariophyta</taxon>
        <taxon>Bacillariophyceae</taxon>
        <taxon>Bacillariophycidae</taxon>
        <taxon>Bacillariales</taxon>
        <taxon>Bacillariaceae</taxon>
        <taxon>Cylindrotheca</taxon>
    </lineage>
</organism>
<dbReference type="GO" id="GO:0016887">
    <property type="term" value="F:ATP hydrolysis activity"/>
    <property type="evidence" value="ECO:0007669"/>
    <property type="project" value="InterPro"/>
</dbReference>
<feature type="domain" description="AAA+ ATPase" evidence="2">
    <location>
        <begin position="163"/>
        <end position="345"/>
    </location>
</feature>
<dbReference type="InterPro" id="IPR003593">
    <property type="entry name" value="AAA+_ATPase"/>
</dbReference>
<proteinExistence type="predicted"/>
<evidence type="ECO:0000259" key="2">
    <source>
        <dbReference type="SMART" id="SM00382"/>
    </source>
</evidence>
<dbReference type="Gene3D" id="3.40.50.300">
    <property type="entry name" value="P-loop containing nucleotide triphosphate hydrolases"/>
    <property type="match status" value="1"/>
</dbReference>
<dbReference type="PANTHER" id="PTHR23074:SF83">
    <property type="entry name" value="VACUOLAR PROTEIN SORTING-ASSOCIATED PROTEIN 4A"/>
    <property type="match status" value="1"/>
</dbReference>
<dbReference type="SMART" id="SM00382">
    <property type="entry name" value="AAA"/>
    <property type="match status" value="1"/>
</dbReference>
<evidence type="ECO:0000256" key="1">
    <source>
        <dbReference type="SAM" id="MobiDB-lite"/>
    </source>
</evidence>
<sequence>MVAAVEHSREQPLGPFSLPPPRKILRRGTAELETALQQGEVELSLPQHELVAWMGWDDGQVSNGKKVDTSKEESVQCILEVGTQNSPQCDGNSENIEGKVEEHSHTSKAQSNCPKKRKRHEKHPNFCDIIGHRHVKLRLEEVLLPLALPSHLADSILTGIRANPTSIFMYGPPGCGKTELAKALAEEAEAAFLPVGPSDILSKFVGESEASIRSLFQKAAQEADKMNSKCAVLFFDELDALGQARGGHGTSNMEQTASDGCSRRVLAELLIQLNRINTVQYSSTDRCHNTEFTTCENESSSVDAVSCTLQHRLRIIIVAATNRPEDCDPALVRRFSIRVVVGLPSLRDRRRIVNRLLKGIETSISREQLGDIAAATDGWSGADLEHLTREAAMAPVRECIQSAALQKHRPRSCPKQTRNDIDIFPESSQTKKNDCQSRMQQEKLLEHFRNLRRVTYQDFVNAITFWMHNQNPNTYQPDCGRESPTSIALTACSSDEDD</sequence>
<dbReference type="InterPro" id="IPR050304">
    <property type="entry name" value="MT-severing_AAA_ATPase"/>
</dbReference>
<feature type="compositionally biased region" description="Basic and acidic residues" evidence="1">
    <location>
        <begin position="1"/>
        <end position="10"/>
    </location>
</feature>
<evidence type="ECO:0000313" key="3">
    <source>
        <dbReference type="EMBL" id="CAJ1957679.1"/>
    </source>
</evidence>